<comment type="caution">
    <text evidence="6">Lacks conserved residue(s) required for the propagation of feature annotation.</text>
</comment>
<dbReference type="PANTHER" id="PTHR23427:SF2">
    <property type="entry name" value="SURFEIT LOCUS PROTEIN 1"/>
    <property type="match status" value="1"/>
</dbReference>
<dbReference type="OrthoDB" id="9789940at2"/>
<dbReference type="PANTHER" id="PTHR23427">
    <property type="entry name" value="SURFEIT LOCUS PROTEIN"/>
    <property type="match status" value="1"/>
</dbReference>
<comment type="subcellular location">
    <subcellularLocation>
        <location evidence="6">Cell membrane</location>
        <topology evidence="6">Multi-pass membrane protein</topology>
    </subcellularLocation>
    <subcellularLocation>
        <location evidence="1">Membrane</location>
    </subcellularLocation>
</comment>
<evidence type="ECO:0000256" key="2">
    <source>
        <dbReference type="ARBA" id="ARBA00007165"/>
    </source>
</evidence>
<keyword evidence="4 6" id="KW-1133">Transmembrane helix</keyword>
<feature type="transmembrane region" description="Helical" evidence="6">
    <location>
        <begin position="231"/>
        <end position="253"/>
    </location>
</feature>
<dbReference type="InterPro" id="IPR045214">
    <property type="entry name" value="Surf1/Surf4"/>
</dbReference>
<dbReference type="PROSITE" id="PS50895">
    <property type="entry name" value="SURF1"/>
    <property type="match status" value="1"/>
</dbReference>
<protein>
    <recommendedName>
        <fullName evidence="6">SURF1-like protein</fullName>
    </recommendedName>
</protein>
<gene>
    <name evidence="7" type="ORF">DFR37_11483</name>
</gene>
<dbReference type="CDD" id="cd06662">
    <property type="entry name" value="SURF1"/>
    <property type="match status" value="1"/>
</dbReference>
<dbReference type="EMBL" id="QNRQ01000014">
    <property type="protein sequence ID" value="RBP36028.1"/>
    <property type="molecule type" value="Genomic_DNA"/>
</dbReference>
<comment type="caution">
    <text evidence="7">The sequence shown here is derived from an EMBL/GenBank/DDBJ whole genome shotgun (WGS) entry which is preliminary data.</text>
</comment>
<keyword evidence="5 6" id="KW-0472">Membrane</keyword>
<evidence type="ECO:0000256" key="1">
    <source>
        <dbReference type="ARBA" id="ARBA00004370"/>
    </source>
</evidence>
<evidence type="ECO:0000256" key="5">
    <source>
        <dbReference type="ARBA" id="ARBA00023136"/>
    </source>
</evidence>
<evidence type="ECO:0000256" key="6">
    <source>
        <dbReference type="RuleBase" id="RU363076"/>
    </source>
</evidence>
<keyword evidence="8" id="KW-1185">Reference proteome</keyword>
<name>A0A366H3X0_9BURK</name>
<keyword evidence="3 6" id="KW-0812">Transmembrane</keyword>
<sequence>MAKPHSTLRTLITLALLGVLAVACAMMGNWQLRRAAERDAIMQTIEAGRKAAPLKLDAATPDGELVQWRQAATHGVWLHDFTVLLDNRNFKGKPGFWVATPLLIDPATRTAVLVLRGWLPRPILPGESLPPLPRPEGMQQVQGQIVSHVPRMFELWSLSGKAASALPKLPLPDKTPPRVQNLPLQDLASATGLKLLPAVLEQTGGADGDTEPFVQEWPQPSTDSDQNRGYALQWFGFACIAAIAALVVAWRALRRRTQPAR</sequence>
<reference evidence="7 8" key="1">
    <citation type="submission" date="2018-06" db="EMBL/GenBank/DDBJ databases">
        <title>Genomic Encyclopedia of Type Strains, Phase IV (KMG-IV): sequencing the most valuable type-strain genomes for metagenomic binning, comparative biology and taxonomic classification.</title>
        <authorList>
            <person name="Goeker M."/>
        </authorList>
    </citation>
    <scope>NUCLEOTIDE SEQUENCE [LARGE SCALE GENOMIC DNA]</scope>
    <source>
        <strain evidence="7 8">DSM 25520</strain>
    </source>
</reference>
<dbReference type="GO" id="GO:0005886">
    <property type="term" value="C:plasma membrane"/>
    <property type="evidence" value="ECO:0007669"/>
    <property type="project" value="UniProtKB-SubCell"/>
</dbReference>
<dbReference type="RefSeq" id="WP_113934815.1">
    <property type="nucleotide sequence ID" value="NZ_JACCEU010000002.1"/>
</dbReference>
<evidence type="ECO:0000256" key="4">
    <source>
        <dbReference type="ARBA" id="ARBA00022989"/>
    </source>
</evidence>
<proteinExistence type="inferred from homology"/>
<dbReference type="Proteomes" id="UP000253628">
    <property type="component" value="Unassembled WGS sequence"/>
</dbReference>
<keyword evidence="6" id="KW-1003">Cell membrane</keyword>
<dbReference type="AlphaFoldDB" id="A0A366H3X0"/>
<evidence type="ECO:0000313" key="7">
    <source>
        <dbReference type="EMBL" id="RBP36028.1"/>
    </source>
</evidence>
<comment type="similarity">
    <text evidence="2 6">Belongs to the SURF1 family.</text>
</comment>
<accession>A0A366H3X0</accession>
<dbReference type="PROSITE" id="PS51257">
    <property type="entry name" value="PROKAR_LIPOPROTEIN"/>
    <property type="match status" value="1"/>
</dbReference>
<evidence type="ECO:0000313" key="8">
    <source>
        <dbReference type="Proteomes" id="UP000253628"/>
    </source>
</evidence>
<dbReference type="Pfam" id="PF02104">
    <property type="entry name" value="SURF1"/>
    <property type="match status" value="1"/>
</dbReference>
<evidence type="ECO:0000256" key="3">
    <source>
        <dbReference type="ARBA" id="ARBA00022692"/>
    </source>
</evidence>
<organism evidence="7 8">
    <name type="scientific">Eoetvoesiella caeni</name>
    <dbReference type="NCBI Taxonomy" id="645616"/>
    <lineage>
        <taxon>Bacteria</taxon>
        <taxon>Pseudomonadati</taxon>
        <taxon>Pseudomonadota</taxon>
        <taxon>Betaproteobacteria</taxon>
        <taxon>Burkholderiales</taxon>
        <taxon>Alcaligenaceae</taxon>
        <taxon>Eoetvoesiella</taxon>
    </lineage>
</organism>
<dbReference type="InterPro" id="IPR002994">
    <property type="entry name" value="Surf1/Shy1"/>
</dbReference>